<evidence type="ECO:0000313" key="7">
    <source>
        <dbReference type="Proteomes" id="UP000031971"/>
    </source>
</evidence>
<comment type="caution">
    <text evidence="6">The sequence shown here is derived from an EMBL/GenBank/DDBJ whole genome shotgun (WGS) entry which is preliminary data.</text>
</comment>
<dbReference type="SUPFAM" id="SSF51306">
    <property type="entry name" value="LexA/Signal peptidase"/>
    <property type="match status" value="1"/>
</dbReference>
<dbReference type="GO" id="GO:0003677">
    <property type="term" value="F:DNA binding"/>
    <property type="evidence" value="ECO:0007669"/>
    <property type="project" value="UniProtKB-KW"/>
</dbReference>
<reference evidence="6 7" key="1">
    <citation type="submission" date="2015-01" db="EMBL/GenBank/DDBJ databases">
        <title>Genome Sequence of Magnetospirillum magnetotacticum Strain MS-1.</title>
        <authorList>
            <person name="Marinov G.K."/>
            <person name="Smalley M.D."/>
            <person name="DeSalvo G."/>
        </authorList>
    </citation>
    <scope>NUCLEOTIDE SEQUENCE [LARGE SCALE GENOMIC DNA]</scope>
    <source>
        <strain evidence="6 7">MS-1</strain>
    </source>
</reference>
<evidence type="ECO:0000313" key="6">
    <source>
        <dbReference type="EMBL" id="KIL96870.1"/>
    </source>
</evidence>
<dbReference type="Pfam" id="PF00717">
    <property type="entry name" value="Peptidase_S24"/>
    <property type="match status" value="1"/>
</dbReference>
<keyword evidence="7" id="KW-1185">Reference proteome</keyword>
<dbReference type="Gene3D" id="2.10.109.10">
    <property type="entry name" value="Umud Fragment, subunit A"/>
    <property type="match status" value="1"/>
</dbReference>
<keyword evidence="3" id="KW-0804">Transcription</keyword>
<dbReference type="EMBL" id="JXSL01000033">
    <property type="protein sequence ID" value="KIL96870.1"/>
    <property type="molecule type" value="Genomic_DNA"/>
</dbReference>
<evidence type="ECO:0000256" key="1">
    <source>
        <dbReference type="ARBA" id="ARBA00023015"/>
    </source>
</evidence>
<protein>
    <submittedName>
        <fullName evidence="6">Peptidase</fullName>
    </submittedName>
</protein>
<accession>A0A0C2YQB8</accession>
<feature type="domain" description="Peptidase S24/S26A/S26B/S26C" evidence="5">
    <location>
        <begin position="103"/>
        <end position="224"/>
    </location>
</feature>
<keyword evidence="2" id="KW-0238">DNA-binding</keyword>
<proteinExistence type="predicted"/>
<evidence type="ECO:0000256" key="3">
    <source>
        <dbReference type="ARBA" id="ARBA00023163"/>
    </source>
</evidence>
<sequence length="230" mass="25831">MDLDPVRLRLLQLVQEQKTDLKNLSLAIGRNAAYLHQFVFRGTPKILAEDVRQALADHLAVEEDELRHSQIPTRKPRSPNQRDDVGLALPDGFLPVSEIDVRASAGYGAVHDGLEETKATWLFPDAVVRYEFRAQPSDLRMITITGDSMEPLLSSGDRILIDTSQKVPVPPGIFVIWDGMGLVTKRIEHIPHSDPPTVVIRSINPEYQTYERTADEINIIGRVIWAAKQL</sequence>
<dbReference type="STRING" id="272627.CCC_01363"/>
<dbReference type="PANTHER" id="PTHR40661">
    <property type="match status" value="1"/>
</dbReference>
<dbReference type="PANTHER" id="PTHR40661:SF3">
    <property type="entry name" value="FELS-1 PROPHAGE TRANSCRIPTIONAL REGULATOR"/>
    <property type="match status" value="1"/>
</dbReference>
<dbReference type="RefSeq" id="WP_009868650.1">
    <property type="nucleotide sequence ID" value="NZ_JXSL01000033.1"/>
</dbReference>
<evidence type="ECO:0000256" key="2">
    <source>
        <dbReference type="ARBA" id="ARBA00023125"/>
    </source>
</evidence>
<dbReference type="InterPro" id="IPR015927">
    <property type="entry name" value="Peptidase_S24_S26A/B/C"/>
</dbReference>
<dbReference type="Proteomes" id="UP000031971">
    <property type="component" value="Unassembled WGS sequence"/>
</dbReference>
<dbReference type="InterPro" id="IPR036286">
    <property type="entry name" value="LexA/Signal_pep-like_sf"/>
</dbReference>
<keyword evidence="1" id="KW-0805">Transcription regulation</keyword>
<dbReference type="CDD" id="cd06529">
    <property type="entry name" value="S24_LexA-like"/>
    <property type="match status" value="1"/>
</dbReference>
<evidence type="ECO:0000259" key="5">
    <source>
        <dbReference type="Pfam" id="PF00717"/>
    </source>
</evidence>
<feature type="region of interest" description="Disordered" evidence="4">
    <location>
        <begin position="65"/>
        <end position="84"/>
    </location>
</feature>
<dbReference type="OrthoDB" id="528805at2"/>
<dbReference type="AlphaFoldDB" id="A0A0C2YQB8"/>
<evidence type="ECO:0000256" key="4">
    <source>
        <dbReference type="SAM" id="MobiDB-lite"/>
    </source>
</evidence>
<dbReference type="InterPro" id="IPR039418">
    <property type="entry name" value="LexA-like"/>
</dbReference>
<gene>
    <name evidence="6" type="ORF">CCC_01363</name>
</gene>
<organism evidence="6 7">
    <name type="scientific">Paramagnetospirillum magnetotacticum MS-1</name>
    <dbReference type="NCBI Taxonomy" id="272627"/>
    <lineage>
        <taxon>Bacteria</taxon>
        <taxon>Pseudomonadati</taxon>
        <taxon>Pseudomonadota</taxon>
        <taxon>Alphaproteobacteria</taxon>
        <taxon>Rhodospirillales</taxon>
        <taxon>Magnetospirillaceae</taxon>
        <taxon>Paramagnetospirillum</taxon>
    </lineage>
</organism>
<name>A0A0C2YQB8_PARME</name>